<dbReference type="Proteomes" id="UP000295058">
    <property type="component" value="Unassembled WGS sequence"/>
</dbReference>
<keyword evidence="3" id="KW-1185">Reference proteome</keyword>
<comment type="caution">
    <text evidence="2">The sequence shown here is derived from an EMBL/GenBank/DDBJ whole genome shotgun (WGS) entry which is preliminary data.</text>
</comment>
<evidence type="ECO:0000313" key="2">
    <source>
        <dbReference type="EMBL" id="TDW55862.1"/>
    </source>
</evidence>
<accession>A0ABY2EV73</accession>
<reference evidence="2 3" key="1">
    <citation type="submission" date="2019-03" db="EMBL/GenBank/DDBJ databases">
        <title>Genomic Encyclopedia of Archaeal and Bacterial Type Strains, Phase II (KMG-II): from individual species to whole genera.</title>
        <authorList>
            <person name="Goeker M."/>
        </authorList>
    </citation>
    <scope>NUCLEOTIDE SEQUENCE [LARGE SCALE GENOMIC DNA]</scope>
    <source>
        <strain evidence="2 3">DSM 15594</strain>
    </source>
</reference>
<feature type="compositionally biased region" description="Basic and acidic residues" evidence="1">
    <location>
        <begin position="7"/>
        <end position="16"/>
    </location>
</feature>
<feature type="region of interest" description="Disordered" evidence="1">
    <location>
        <begin position="1"/>
        <end position="20"/>
    </location>
</feature>
<evidence type="ECO:0000256" key="1">
    <source>
        <dbReference type="SAM" id="MobiDB-lite"/>
    </source>
</evidence>
<name>A0ABY2EV73_9GAMM</name>
<protein>
    <submittedName>
        <fullName evidence="2">Uncharacterized protein</fullName>
    </submittedName>
</protein>
<sequence length="44" mass="4940">MGMTDIEAMKEPRPEETGSIQQTVLYLKPCTSVLDAHLHGHDRC</sequence>
<gene>
    <name evidence="2" type="ORF">LY04_03189</name>
</gene>
<organism evidence="2 3">
    <name type="scientific">Oceanimonas baumannii</name>
    <dbReference type="NCBI Taxonomy" id="129578"/>
    <lineage>
        <taxon>Bacteria</taxon>
        <taxon>Pseudomonadati</taxon>
        <taxon>Pseudomonadota</taxon>
        <taxon>Gammaproteobacteria</taxon>
        <taxon>Aeromonadales</taxon>
        <taxon>Aeromonadaceae</taxon>
        <taxon>Oceanimonas</taxon>
    </lineage>
</organism>
<proteinExistence type="predicted"/>
<dbReference type="EMBL" id="SODO01000016">
    <property type="protein sequence ID" value="TDW55862.1"/>
    <property type="molecule type" value="Genomic_DNA"/>
</dbReference>
<evidence type="ECO:0000313" key="3">
    <source>
        <dbReference type="Proteomes" id="UP000295058"/>
    </source>
</evidence>